<dbReference type="PROSITE" id="PS51257">
    <property type="entry name" value="PROKAR_LIPOPROTEIN"/>
    <property type="match status" value="1"/>
</dbReference>
<dbReference type="Proteomes" id="UP000256913">
    <property type="component" value="Unassembled WGS sequence"/>
</dbReference>
<evidence type="ECO:0000313" key="3">
    <source>
        <dbReference type="EMBL" id="REG00435.1"/>
    </source>
</evidence>
<dbReference type="EMBL" id="QUMQ01000001">
    <property type="protein sequence ID" value="REG00435.1"/>
    <property type="molecule type" value="Genomic_DNA"/>
</dbReference>
<proteinExistence type="predicted"/>
<name>A0A3D9ZUY1_9ACTN</name>
<evidence type="ECO:0000259" key="2">
    <source>
        <dbReference type="Pfam" id="PF14016"/>
    </source>
</evidence>
<dbReference type="InterPro" id="IPR025326">
    <property type="entry name" value="DUF4232"/>
</dbReference>
<dbReference type="Pfam" id="PF14016">
    <property type="entry name" value="DUF4232"/>
    <property type="match status" value="1"/>
</dbReference>
<gene>
    <name evidence="3" type="ORF">DFJ67_6489</name>
</gene>
<feature type="chain" id="PRO_5039101031" evidence="1">
    <location>
        <begin position="20"/>
        <end position="184"/>
    </location>
</feature>
<feature type="domain" description="DUF4232" evidence="2">
    <location>
        <begin position="47"/>
        <end position="180"/>
    </location>
</feature>
<feature type="signal peptide" evidence="1">
    <location>
        <begin position="1"/>
        <end position="19"/>
    </location>
</feature>
<organism evidence="3 4">
    <name type="scientific">Asanoa ferruginea</name>
    <dbReference type="NCBI Taxonomy" id="53367"/>
    <lineage>
        <taxon>Bacteria</taxon>
        <taxon>Bacillati</taxon>
        <taxon>Actinomycetota</taxon>
        <taxon>Actinomycetes</taxon>
        <taxon>Micromonosporales</taxon>
        <taxon>Micromonosporaceae</taxon>
        <taxon>Asanoa</taxon>
    </lineage>
</organism>
<reference evidence="3 4" key="1">
    <citation type="submission" date="2018-08" db="EMBL/GenBank/DDBJ databases">
        <title>Sequencing the genomes of 1000 actinobacteria strains.</title>
        <authorList>
            <person name="Klenk H.-P."/>
        </authorList>
    </citation>
    <scope>NUCLEOTIDE SEQUENCE [LARGE SCALE GENOMIC DNA]</scope>
    <source>
        <strain evidence="3 4">DSM 44099</strain>
    </source>
</reference>
<dbReference type="RefSeq" id="WP_116071964.1">
    <property type="nucleotide sequence ID" value="NZ_BONB01000042.1"/>
</dbReference>
<keyword evidence="1" id="KW-0732">Signal</keyword>
<evidence type="ECO:0000313" key="4">
    <source>
        <dbReference type="Proteomes" id="UP000256913"/>
    </source>
</evidence>
<keyword evidence="4" id="KW-1185">Reference proteome</keyword>
<sequence>MTARTTRVASLAAGLLLLAACDVPPPPPPVRPPPSAPGPTAATCPDGFEISGDQVEAASGLRAFGITLRNCGDRPYHVDGFPVITMLDEYGRPIGITVGTGSEPVSSPDVWDRPPEPIDVAPGETVRARVLWRNTVTDGESITGAHLTVAPAKGAAAQLVTPNGGIDVGTTHRLAVNAWTKVDR</sequence>
<protein>
    <submittedName>
        <fullName evidence="3">Uncharacterized protein DUF4232</fullName>
    </submittedName>
</protein>
<accession>A0A3D9ZUY1</accession>
<dbReference type="AlphaFoldDB" id="A0A3D9ZUY1"/>
<comment type="caution">
    <text evidence="3">The sequence shown here is derived from an EMBL/GenBank/DDBJ whole genome shotgun (WGS) entry which is preliminary data.</text>
</comment>
<dbReference type="OrthoDB" id="3827416at2"/>
<evidence type="ECO:0000256" key="1">
    <source>
        <dbReference type="SAM" id="SignalP"/>
    </source>
</evidence>